<evidence type="ECO:0000259" key="5">
    <source>
        <dbReference type="Pfam" id="PF01814"/>
    </source>
</evidence>
<keyword evidence="3" id="KW-0479">Metal-binding</keyword>
<dbReference type="GO" id="GO:0046872">
    <property type="term" value="F:metal ion binding"/>
    <property type="evidence" value="ECO:0007669"/>
    <property type="project" value="UniProtKB-KW"/>
</dbReference>
<dbReference type="EMBL" id="LWQU01000080">
    <property type="protein sequence ID" value="OAN57037.1"/>
    <property type="molecule type" value="Genomic_DNA"/>
</dbReference>
<feature type="domain" description="Hemerythrin-like" evidence="5">
    <location>
        <begin position="21"/>
        <end position="135"/>
    </location>
</feature>
<dbReference type="Proteomes" id="UP000078543">
    <property type="component" value="Unassembled WGS sequence"/>
</dbReference>
<accession>A0A178MXW0</accession>
<keyword evidence="7" id="KW-1185">Reference proteome</keyword>
<dbReference type="PANTHER" id="PTHR37164:SF1">
    <property type="entry name" value="BACTERIOHEMERYTHRIN"/>
    <property type="match status" value="1"/>
</dbReference>
<dbReference type="Gene3D" id="1.20.120.50">
    <property type="entry name" value="Hemerythrin-like"/>
    <property type="match status" value="1"/>
</dbReference>
<dbReference type="InterPro" id="IPR050669">
    <property type="entry name" value="Hemerythrin"/>
</dbReference>
<keyword evidence="4" id="KW-0408">Iron</keyword>
<dbReference type="SUPFAM" id="SSF47188">
    <property type="entry name" value="Hemerythrin-like"/>
    <property type="match status" value="1"/>
</dbReference>
<protein>
    <submittedName>
        <fullName evidence="6">Hemerythrin</fullName>
    </submittedName>
</protein>
<evidence type="ECO:0000256" key="1">
    <source>
        <dbReference type="ARBA" id="ARBA00010587"/>
    </source>
</evidence>
<dbReference type="RefSeq" id="WP_068497677.1">
    <property type="nucleotide sequence ID" value="NZ_LWQU01000080.1"/>
</dbReference>
<dbReference type="InterPro" id="IPR012827">
    <property type="entry name" value="Hemerythrin_metal-bd"/>
</dbReference>
<dbReference type="InterPro" id="IPR035938">
    <property type="entry name" value="Hemerythrin-like_sf"/>
</dbReference>
<dbReference type="GO" id="GO:0005344">
    <property type="term" value="F:oxygen carrier activity"/>
    <property type="evidence" value="ECO:0007669"/>
    <property type="project" value="UniProtKB-KW"/>
</dbReference>
<evidence type="ECO:0000313" key="7">
    <source>
        <dbReference type="Proteomes" id="UP000078543"/>
    </source>
</evidence>
<dbReference type="CDD" id="cd12107">
    <property type="entry name" value="Hemerythrin"/>
    <property type="match status" value="1"/>
</dbReference>
<evidence type="ECO:0000313" key="6">
    <source>
        <dbReference type="EMBL" id="OAN57037.1"/>
    </source>
</evidence>
<name>A0A178MXW0_9PROT</name>
<keyword evidence="2" id="KW-0813">Transport</keyword>
<dbReference type="NCBIfam" id="NF033749">
    <property type="entry name" value="bact_hemeryth"/>
    <property type="match status" value="1"/>
</dbReference>
<dbReference type="OrthoDB" id="5296936at2"/>
<dbReference type="NCBIfam" id="TIGR02481">
    <property type="entry name" value="hemeryth_dom"/>
    <property type="match status" value="1"/>
</dbReference>
<keyword evidence="2" id="KW-0561">Oxygen transport</keyword>
<comment type="similarity">
    <text evidence="1">Belongs to the hemerythrin family.</text>
</comment>
<dbReference type="PANTHER" id="PTHR37164">
    <property type="entry name" value="BACTERIOHEMERYTHRIN"/>
    <property type="match status" value="1"/>
</dbReference>
<dbReference type="InterPro" id="IPR016131">
    <property type="entry name" value="Haemerythrin_Fe_BS"/>
</dbReference>
<reference evidence="6 7" key="1">
    <citation type="submission" date="2016-04" db="EMBL/GenBank/DDBJ databases">
        <title>Draft genome sequence of freshwater magnetotactic bacteria Magnetospirillum marisnigri SP-1 and Magnetospirillum moscoviense BB-1.</title>
        <authorList>
            <person name="Koziaeva V."/>
            <person name="Dziuba M.V."/>
            <person name="Ivanov T.M."/>
            <person name="Kuznetsov B."/>
            <person name="Grouzdev D.S."/>
        </authorList>
    </citation>
    <scope>NUCLEOTIDE SEQUENCE [LARGE SCALE GENOMIC DNA]</scope>
    <source>
        <strain evidence="6 7">BB-1</strain>
    </source>
</reference>
<comment type="caution">
    <text evidence="6">The sequence shown here is derived from an EMBL/GenBank/DDBJ whole genome shotgun (WGS) entry which is preliminary data.</text>
</comment>
<dbReference type="Pfam" id="PF01814">
    <property type="entry name" value="Hemerythrin"/>
    <property type="match status" value="1"/>
</dbReference>
<dbReference type="InterPro" id="IPR012312">
    <property type="entry name" value="Hemerythrin-like"/>
</dbReference>
<dbReference type="AlphaFoldDB" id="A0A178MXW0"/>
<evidence type="ECO:0000256" key="3">
    <source>
        <dbReference type="ARBA" id="ARBA00022723"/>
    </source>
</evidence>
<gene>
    <name evidence="6" type="ORF">A6A05_19535</name>
</gene>
<evidence type="ECO:0000256" key="4">
    <source>
        <dbReference type="ARBA" id="ARBA00023004"/>
    </source>
</evidence>
<proteinExistence type="inferred from homology"/>
<organism evidence="6 7">
    <name type="scientific">Magnetospirillum moscoviense</name>
    <dbReference type="NCBI Taxonomy" id="1437059"/>
    <lineage>
        <taxon>Bacteria</taxon>
        <taxon>Pseudomonadati</taxon>
        <taxon>Pseudomonadota</taxon>
        <taxon>Alphaproteobacteria</taxon>
        <taxon>Rhodospirillales</taxon>
        <taxon>Rhodospirillaceae</taxon>
        <taxon>Magnetospirillum</taxon>
    </lineage>
</organism>
<evidence type="ECO:0000256" key="2">
    <source>
        <dbReference type="ARBA" id="ARBA00022621"/>
    </source>
</evidence>
<dbReference type="PROSITE" id="PS00550">
    <property type="entry name" value="HEMERYTHRINS"/>
    <property type="match status" value="1"/>
</dbReference>
<sequence>MTSDPANSERPNDWTDDLSVGVDVIDEDHQAFFRLADLLRDIIGRPDESQDMLVETSINILEEYVKGHFLREETAMAAAGYPLLAEHAAAHEAFAARAHQIAQAYRGGDKEVATAINDLVRRWIVGHIRTMDMQYRGILTNENVDDRPLAYLTAGEDIQTDDWP</sequence>
<dbReference type="STRING" id="1437059.A6A05_19535"/>